<name>A0ACC2W8E5_9TREE</name>
<organism evidence="1 2">
    <name type="scientific">Naganishia friedmannii</name>
    <dbReference type="NCBI Taxonomy" id="89922"/>
    <lineage>
        <taxon>Eukaryota</taxon>
        <taxon>Fungi</taxon>
        <taxon>Dikarya</taxon>
        <taxon>Basidiomycota</taxon>
        <taxon>Agaricomycotina</taxon>
        <taxon>Tremellomycetes</taxon>
        <taxon>Filobasidiales</taxon>
        <taxon>Filobasidiaceae</taxon>
        <taxon>Naganishia</taxon>
    </lineage>
</organism>
<proteinExistence type="predicted"/>
<comment type="caution">
    <text evidence="1">The sequence shown here is derived from an EMBL/GenBank/DDBJ whole genome shotgun (WGS) entry which is preliminary data.</text>
</comment>
<evidence type="ECO:0000313" key="1">
    <source>
        <dbReference type="EMBL" id="KAJ9107713.1"/>
    </source>
</evidence>
<accession>A0ACC2W8E5</accession>
<evidence type="ECO:0000313" key="2">
    <source>
        <dbReference type="Proteomes" id="UP001227268"/>
    </source>
</evidence>
<reference evidence="1" key="1">
    <citation type="submission" date="2023-04" db="EMBL/GenBank/DDBJ databases">
        <title>Draft Genome sequencing of Naganishia species isolated from polar environments using Oxford Nanopore Technology.</title>
        <authorList>
            <person name="Leo P."/>
            <person name="Venkateswaran K."/>
        </authorList>
    </citation>
    <scope>NUCLEOTIDE SEQUENCE</scope>
    <source>
        <strain evidence="1">MNA-CCFEE 5423</strain>
    </source>
</reference>
<keyword evidence="2" id="KW-1185">Reference proteome</keyword>
<gene>
    <name evidence="1" type="ORF">QFC21_001173</name>
</gene>
<dbReference type="EMBL" id="JASBWT010000002">
    <property type="protein sequence ID" value="KAJ9107713.1"/>
    <property type="molecule type" value="Genomic_DNA"/>
</dbReference>
<sequence length="1101" mass="120347">MPTTTDTLKPFEPLLGLGAKWQDATSLVRVRETKHRLQHAEVEETESIHQTVREEFPTIVEQYRNALRVQQRLGTTAEGIKALQSGMQEIESFMAPLLQLLETRSSLATQTLTASRHLVTLQALRTRLQRLEHAEFQLLAGKAEINGVLALLYPKRDDKEQEADVGVLDNTHIRAVLEARKGMIKQAATAQLQEAFERAFFIDTSPPESSRTIKGTNSATGNEEDGWDLDEDSLMVDDEEKGERLRCRMELTDGIPLRLVTLNQPPKSKQTHQLHRNNVPTTTIINSLHSLELLRPLLSALQTRIIKHFIRPLIDSYAPSLGKEKQAHRLQVRYTPLYGTGTHEGKGLIELYEAVETRQDQEQGLWRSLTLLFQALRDSLPLAPPSSSLSPSPTETGGNTNNVLASFHRHLVAETLHIVLDGFLLRSLPLPLSSSGLPELEKDGGDTETSLQALHGWVELLRRAQEFEETLIGSTSTAQNILSSTHHNVSVIRDFVESRAGAVFAAGRKRCVLGSVRDLVLPSSDSTGSRNGNAGGGGWGGWQSQLVERERVVLPPPTSVPGKEASGSKTRSEQGPSAQLTEKDAIMPHRRDGESAGGWGFDNVIDLTKDEPEEPVAGDEREKGGDEEDGWGFDEEGSIVRQTGTDPAQTNPRPLSASTVVPASAPSSPEVQIIAPKPIRQARKIGKKGKSAVGAVPSSDGGSTTGTPLLAASPTDDAGGTGRFGGSPVIGMGANASRTDAARGPAPLPASAERVADKGDDSWNMDWEAESHPPVATPQSAQVQQGPTIVRERLRVSVVLDTVVGIVKDELTFIATLQNNGQVVPHEMDKVYSTNQVNLSVVRLSLPSFHSLPASLASIPAETLELVRALVPVLYEAQIRDVPALAVQFANDCSWLAERVRQVLEEMASRGLLMGAEGLSRQADKLVSLSTIVFDKQLDAQHDGIMDTLMDLDGLEATSDDRKFQACTKAFQDVEHKLETLFRIYRDVMPESTCLESMGRLIDAAISQICTDILSVVDITAEESERLKQLCQILRPIEERFNEMKEASLVDITYLLESGALVDFTSDELVHLLLALFTDTPNRADLINKVMSRTQTGQDII</sequence>
<dbReference type="Proteomes" id="UP001227268">
    <property type="component" value="Unassembled WGS sequence"/>
</dbReference>
<protein>
    <submittedName>
        <fullName evidence="1">Uncharacterized protein</fullName>
    </submittedName>
</protein>